<keyword evidence="1" id="KW-0472">Membrane</keyword>
<protein>
    <recommendedName>
        <fullName evidence="4">Integral membrane protein</fullName>
    </recommendedName>
</protein>
<organism evidence="2 3">
    <name type="scientific">Candidatus Accumulibacter aalborgensis</name>
    <dbReference type="NCBI Taxonomy" id="1860102"/>
    <lineage>
        <taxon>Bacteria</taxon>
        <taxon>Pseudomonadati</taxon>
        <taxon>Pseudomonadota</taxon>
        <taxon>Betaproteobacteria</taxon>
        <taxon>Candidatus Accumulibacter</taxon>
    </lineage>
</organism>
<dbReference type="Pfam" id="PF09955">
    <property type="entry name" value="DUF2189"/>
    <property type="match status" value="1"/>
</dbReference>
<evidence type="ECO:0000256" key="1">
    <source>
        <dbReference type="SAM" id="Phobius"/>
    </source>
</evidence>
<proteinExistence type="predicted"/>
<feature type="transmembrane region" description="Helical" evidence="1">
    <location>
        <begin position="69"/>
        <end position="92"/>
    </location>
</feature>
<keyword evidence="1" id="KW-1133">Transmembrane helix</keyword>
<evidence type="ECO:0000313" key="3">
    <source>
        <dbReference type="Proteomes" id="UP000199169"/>
    </source>
</evidence>
<dbReference type="STRING" id="1860102.ACCAA_200018"/>
<dbReference type="Proteomes" id="UP000199169">
    <property type="component" value="Unassembled WGS sequence"/>
</dbReference>
<evidence type="ECO:0000313" key="2">
    <source>
        <dbReference type="EMBL" id="SBT05223.1"/>
    </source>
</evidence>
<name>A0A1A8XMP9_9PROT</name>
<keyword evidence="3" id="KW-1185">Reference proteome</keyword>
<feature type="transmembrane region" description="Helical" evidence="1">
    <location>
        <begin position="46"/>
        <end position="63"/>
    </location>
</feature>
<dbReference type="AlphaFoldDB" id="A0A1A8XMP9"/>
<feature type="transmembrane region" description="Helical" evidence="1">
    <location>
        <begin position="216"/>
        <end position="245"/>
    </location>
</feature>
<accession>A0A1A8XMP9</accession>
<reference evidence="2 3" key="1">
    <citation type="submission" date="2016-06" db="EMBL/GenBank/DDBJ databases">
        <authorList>
            <person name="Kjaerup R.B."/>
            <person name="Dalgaard T.S."/>
            <person name="Juul-Madsen H.R."/>
        </authorList>
    </citation>
    <scope>NUCLEOTIDE SEQUENCE [LARGE SCALE GENOMIC DNA]</scope>
    <source>
        <strain evidence="2">3</strain>
    </source>
</reference>
<feature type="transmembrane region" description="Helical" evidence="1">
    <location>
        <begin position="166"/>
        <end position="192"/>
    </location>
</feature>
<feature type="transmembrane region" description="Helical" evidence="1">
    <location>
        <begin position="137"/>
        <end position="154"/>
    </location>
</feature>
<dbReference type="InterPro" id="IPR018692">
    <property type="entry name" value="DUF2189"/>
</dbReference>
<feature type="transmembrane region" description="Helical" evidence="1">
    <location>
        <begin position="113"/>
        <end position="131"/>
    </location>
</feature>
<dbReference type="RefSeq" id="WP_186406434.1">
    <property type="nucleotide sequence ID" value="NZ_FLQX01000095.1"/>
</dbReference>
<sequence>MSENETADSENPASRFPVIRQITAGAIPGWLNAGWQDFRRGGRASLFYGACFAGAGWLIQAVFANAYVLFAGLTIALLLFGPFLALGLYDLSRRIERGESPELRLSIAAWRPNLANVGVFAALMVVVLLLWARASLIVFALFFDGGLPTFADVVRTVLTFEQADFAVAYFIVVIFFALFLFAISVVALPLMLDRRTDAVTATIASLVTFGYNPGPMLAWAACIVLLTALGFATLFIGLIVTMPLIGHATWHAYRDLVATSSEADEKARS</sequence>
<evidence type="ECO:0008006" key="4">
    <source>
        <dbReference type="Google" id="ProtNLM"/>
    </source>
</evidence>
<keyword evidence="1" id="KW-0812">Transmembrane</keyword>
<gene>
    <name evidence="2" type="ORF">ACCAA_200018</name>
</gene>
<dbReference type="EMBL" id="FLQX01000095">
    <property type="protein sequence ID" value="SBT05223.1"/>
    <property type="molecule type" value="Genomic_DNA"/>
</dbReference>